<dbReference type="SUPFAM" id="SSF52218">
    <property type="entry name" value="Flavoproteins"/>
    <property type="match status" value="1"/>
</dbReference>
<dbReference type="Pfam" id="PF12682">
    <property type="entry name" value="Flavodoxin_4"/>
    <property type="match status" value="1"/>
</dbReference>
<comment type="caution">
    <text evidence="2">The sequence shown here is derived from an EMBL/GenBank/DDBJ whole genome shotgun (WGS) entry which is preliminary data.</text>
</comment>
<dbReference type="InterPro" id="IPR029039">
    <property type="entry name" value="Flavoprotein-like_sf"/>
</dbReference>
<dbReference type="EMBL" id="JAAIIF010000008">
    <property type="protein sequence ID" value="NMM96219.1"/>
    <property type="molecule type" value="Genomic_DNA"/>
</dbReference>
<dbReference type="AlphaFoldDB" id="A0A7Y0ETR1"/>
<reference evidence="2 3" key="1">
    <citation type="submission" date="2020-02" db="EMBL/GenBank/DDBJ databases">
        <title>Characterization of phylogenetic diversity of novel bifidobacterial species isolated in Czech ZOOs.</title>
        <authorList>
            <person name="Lugli G.A."/>
            <person name="Vera N.B."/>
            <person name="Ventura M."/>
        </authorList>
    </citation>
    <scope>NUCLEOTIDE SEQUENCE [LARGE SCALE GENOMIC DNA]</scope>
    <source>
        <strain evidence="2 3">DSM 109960</strain>
    </source>
</reference>
<evidence type="ECO:0000259" key="1">
    <source>
        <dbReference type="Pfam" id="PF12682"/>
    </source>
</evidence>
<feature type="domain" description="Flavodoxin-like" evidence="1">
    <location>
        <begin position="25"/>
        <end position="160"/>
    </location>
</feature>
<dbReference type="InterPro" id="IPR008254">
    <property type="entry name" value="Flavodoxin/NO_synth"/>
</dbReference>
<dbReference type="PANTHER" id="PTHR39201">
    <property type="entry name" value="EXPORTED PROTEIN-RELATED"/>
    <property type="match status" value="1"/>
</dbReference>
<dbReference type="PANTHER" id="PTHR39201:SF1">
    <property type="entry name" value="FLAVODOXIN-LIKE DOMAIN-CONTAINING PROTEIN"/>
    <property type="match status" value="1"/>
</dbReference>
<dbReference type="RefSeq" id="WP_169079791.1">
    <property type="nucleotide sequence ID" value="NZ_JAAIIF010000008.1"/>
</dbReference>
<organism evidence="2 3">
    <name type="scientific">Bifidobacterium erythrocebi</name>
    <dbReference type="NCBI Taxonomy" id="2675325"/>
    <lineage>
        <taxon>Bacteria</taxon>
        <taxon>Bacillati</taxon>
        <taxon>Actinomycetota</taxon>
        <taxon>Actinomycetes</taxon>
        <taxon>Bifidobacteriales</taxon>
        <taxon>Bifidobacteriaceae</taxon>
        <taxon>Bifidobacterium</taxon>
    </lineage>
</organism>
<name>A0A7Y0ETR1_9BIFI</name>
<sequence length="174" mass="18629">MTTDMTAVVYFSRAGENYGVGTVRTGNTAKLAEAIAQAAGAPIVEITRDEAYPAGYDETTAEAQQEQRTNARPRITLKGDIDALDKATTIYLGYPMWWGDAPMPVYTFLEGRDWNGKTIYPFCTHEGSGLGGTPGNIAKAAHGAKVENGLAVRGTTAQQDADATRHAVDSWLAQ</sequence>
<dbReference type="Gene3D" id="3.40.50.360">
    <property type="match status" value="1"/>
</dbReference>
<gene>
    <name evidence="2" type="ORF">G1C98_0955</name>
</gene>
<dbReference type="Proteomes" id="UP000529710">
    <property type="component" value="Unassembled WGS sequence"/>
</dbReference>
<dbReference type="GO" id="GO:0010181">
    <property type="term" value="F:FMN binding"/>
    <property type="evidence" value="ECO:0007669"/>
    <property type="project" value="InterPro"/>
</dbReference>
<evidence type="ECO:0000313" key="2">
    <source>
        <dbReference type="EMBL" id="NMM96219.1"/>
    </source>
</evidence>
<accession>A0A7Y0ETR1</accession>
<keyword evidence="3" id="KW-1185">Reference proteome</keyword>
<proteinExistence type="predicted"/>
<evidence type="ECO:0000313" key="3">
    <source>
        <dbReference type="Proteomes" id="UP000529710"/>
    </source>
</evidence>
<protein>
    <submittedName>
        <fullName evidence="2">Flavodoxin</fullName>
    </submittedName>
</protein>